<organism evidence="9 10">
    <name type="scientific">Aquamicrobium lusatiense</name>
    <dbReference type="NCBI Taxonomy" id="89772"/>
    <lineage>
        <taxon>Bacteria</taxon>
        <taxon>Pseudomonadati</taxon>
        <taxon>Pseudomonadota</taxon>
        <taxon>Alphaproteobacteria</taxon>
        <taxon>Hyphomicrobiales</taxon>
        <taxon>Phyllobacteriaceae</taxon>
        <taxon>Aquamicrobium</taxon>
    </lineage>
</organism>
<accession>A0A7W9VW35</accession>
<evidence type="ECO:0000256" key="2">
    <source>
        <dbReference type="ARBA" id="ARBA00010270"/>
    </source>
</evidence>
<evidence type="ECO:0000256" key="7">
    <source>
        <dbReference type="SAM" id="MobiDB-lite"/>
    </source>
</evidence>
<feature type="signal peptide" evidence="8">
    <location>
        <begin position="1"/>
        <end position="28"/>
    </location>
</feature>
<evidence type="ECO:0000256" key="1">
    <source>
        <dbReference type="ARBA" id="ARBA00004167"/>
    </source>
</evidence>
<evidence type="ECO:0000256" key="5">
    <source>
        <dbReference type="ARBA" id="ARBA00022734"/>
    </source>
</evidence>
<evidence type="ECO:0000256" key="3">
    <source>
        <dbReference type="ARBA" id="ARBA00020552"/>
    </source>
</evidence>
<dbReference type="EMBL" id="JACHEU010000001">
    <property type="protein sequence ID" value="MBB6013321.1"/>
    <property type="molecule type" value="Genomic_DNA"/>
</dbReference>
<dbReference type="InterPro" id="IPR012413">
    <property type="entry name" value="BA14K"/>
</dbReference>
<comment type="subcellular location">
    <subcellularLocation>
        <location evidence="1">Membrane</location>
        <topology evidence="1">Single-pass membrane protein</topology>
    </subcellularLocation>
</comment>
<dbReference type="AlphaFoldDB" id="A0A7W9VW35"/>
<comment type="function">
    <text evidence="6">Has immunoglobulin-binding and hemagglutination properties, and can bind to mannose. Essential for virulence. May be involved in LPS biosynthesis or polysaccharide transport.</text>
</comment>
<keyword evidence="8" id="KW-0732">Signal</keyword>
<gene>
    <name evidence="9" type="ORF">HNR59_002666</name>
</gene>
<name>A0A7W9VW35_9HYPH</name>
<dbReference type="GO" id="GO:0030246">
    <property type="term" value="F:carbohydrate binding"/>
    <property type="evidence" value="ECO:0007669"/>
    <property type="project" value="UniProtKB-KW"/>
</dbReference>
<keyword evidence="10" id="KW-1185">Reference proteome</keyword>
<feature type="chain" id="PRO_5031486012" description="Lectin-like protein BA14k" evidence="8">
    <location>
        <begin position="29"/>
        <end position="170"/>
    </location>
</feature>
<evidence type="ECO:0000313" key="10">
    <source>
        <dbReference type="Proteomes" id="UP000533306"/>
    </source>
</evidence>
<comment type="similarity">
    <text evidence="2">Belongs to the BA14k family.</text>
</comment>
<keyword evidence="4" id="KW-1003">Cell membrane</keyword>
<dbReference type="RefSeq" id="WP_183830986.1">
    <property type="nucleotide sequence ID" value="NZ_JACHEU010000001.1"/>
</dbReference>
<dbReference type="Proteomes" id="UP000533306">
    <property type="component" value="Unassembled WGS sequence"/>
</dbReference>
<proteinExistence type="inferred from homology"/>
<evidence type="ECO:0000256" key="8">
    <source>
        <dbReference type="SAM" id="SignalP"/>
    </source>
</evidence>
<evidence type="ECO:0000256" key="4">
    <source>
        <dbReference type="ARBA" id="ARBA00022475"/>
    </source>
</evidence>
<keyword evidence="5" id="KW-0430">Lectin</keyword>
<evidence type="ECO:0000313" key="9">
    <source>
        <dbReference type="EMBL" id="MBB6013321.1"/>
    </source>
</evidence>
<reference evidence="9 10" key="1">
    <citation type="submission" date="2020-08" db="EMBL/GenBank/DDBJ databases">
        <title>Genomic Encyclopedia of Type Strains, Phase IV (KMG-IV): sequencing the most valuable type-strain genomes for metagenomic binning, comparative biology and taxonomic classification.</title>
        <authorList>
            <person name="Goeker M."/>
        </authorList>
    </citation>
    <scope>NUCLEOTIDE SEQUENCE [LARGE SCALE GENOMIC DNA]</scope>
    <source>
        <strain evidence="9 10">DSM 11099</strain>
    </source>
</reference>
<dbReference type="Pfam" id="PF07886">
    <property type="entry name" value="BA14K"/>
    <property type="match status" value="1"/>
</dbReference>
<evidence type="ECO:0000256" key="6">
    <source>
        <dbReference type="ARBA" id="ARBA00025321"/>
    </source>
</evidence>
<feature type="region of interest" description="Disordered" evidence="7">
    <location>
        <begin position="55"/>
        <end position="94"/>
    </location>
</feature>
<comment type="caution">
    <text evidence="9">The sequence shown here is derived from an EMBL/GenBank/DDBJ whole genome shotgun (WGS) entry which is preliminary data.</text>
</comment>
<sequence length="170" mass="19369">MKKLLSSPLRAGLTVLCLAGMLSVPAMAGPPPANAPAAPAASAAQDVTKIRDERWRRPPHHGNRPSGNWNRPQRPGGSHWRPPQHGGNWHRPRPPRHHYYRPHYGGSGFYLGLGLGAPAYRYYTEPRRYYRPSGNAHVRWCYDRYRSYRASDNTFQPYNGPRRQCRSPYG</sequence>
<keyword evidence="4" id="KW-0472">Membrane</keyword>
<protein>
    <recommendedName>
        <fullName evidence="3">Lectin-like protein BA14k</fullName>
    </recommendedName>
</protein>
<dbReference type="GO" id="GO:0016020">
    <property type="term" value="C:membrane"/>
    <property type="evidence" value="ECO:0007669"/>
    <property type="project" value="UniProtKB-SubCell"/>
</dbReference>